<evidence type="ECO:0000313" key="3">
    <source>
        <dbReference type="EMBL" id="XDT71903.1"/>
    </source>
</evidence>
<reference evidence="3" key="1">
    <citation type="submission" date="2024-05" db="EMBL/GenBank/DDBJ databases">
        <title>Genome sequencing of novel strain.</title>
        <authorList>
            <person name="Ganbat D."/>
            <person name="Ganbat S."/>
            <person name="Lee S.-J."/>
        </authorList>
    </citation>
    <scope>NUCLEOTIDE SEQUENCE</scope>
    <source>
        <strain evidence="3">SMD15-11</strain>
    </source>
</reference>
<dbReference type="KEGG" id="tcd:AAIA72_14020"/>
<feature type="domain" description="DUF6160" evidence="2">
    <location>
        <begin position="6"/>
        <end position="71"/>
    </location>
</feature>
<dbReference type="Pfam" id="PF19657">
    <property type="entry name" value="DUF6160"/>
    <property type="match status" value="1"/>
</dbReference>
<dbReference type="RefSeq" id="WP_369600926.1">
    <property type="nucleotide sequence ID" value="NZ_CP154858.1"/>
</dbReference>
<dbReference type="InterPro" id="IPR046158">
    <property type="entry name" value="DUF6160"/>
</dbReference>
<evidence type="ECO:0000256" key="1">
    <source>
        <dbReference type="SAM" id="SignalP"/>
    </source>
</evidence>
<sequence>MRRNLFVLALLGPVSAGAALQSLDESALGEVSGQAGLSLEVSANLSIDSVNYWDDGAGLSFRGVRIEATGDPSRGAAQDYQIGVTDAGGLYIPFNWRDNRLVVSDVSLSDHWDRSLGTFISDINAAGRLHVQGYHGAGLKYSLDMVLSNSRFTFRDQGNEFILDDISGWISAHDNLLVFATDPKDTSGQPFIYMSFPRLRASWDVGAVRYSNNPAVFGGIGNGGGASLPSYGGLHLDYDVSTIFRIHAGGRSGAGFTVDNNTVIYGANFRYLDNGNALALEGITGQFFLNNLTLDVASDPEGDLGLAIQFDRFKGNLDIAHLRAGDMSRSFGVLQFAFDFRDGTWNGRNYTNRFYVQGQGDRNTGYQGIRIDAEWSLPEATARYIDDGNAVIFSGIQAWGRGDITFDVTRAGNVNGQEYFDGLRIGFENVKGGYKIDGLRVGRDDAPLQGGTELLLALEVFPAYDFTLNGHYTLGPGGAQGEGITVNADLHVTEGNAAIMVDENSQGVWLTGVDYDQHLRDMTIDVDAQGLMIVKGEAWSTLDISDLRIGSRQSDSIGRIVLKRYEKGSTMSVRAGGAGQVCVGGSGTSASSCAASGGRWEDRGQEGVTIALKQIFSPAVNSDKRTQLIWETNRRKSGSKSLNGTGTQLIIDDISTNDGVDGSNTYGFRNDINVDVYETRVVTKRNGVGGGAPGTVRTALGFAVRAQTSFKELSIGSVQLKHPDVSAPEKIIYGMRLQNFNITSNLTATPID</sequence>
<accession>A0AB39UUD0</accession>
<gene>
    <name evidence="3" type="ORF">AAIA72_14020</name>
</gene>
<evidence type="ECO:0000259" key="2">
    <source>
        <dbReference type="Pfam" id="PF19657"/>
    </source>
</evidence>
<name>A0AB39UUD0_9GAMM</name>
<organism evidence="3">
    <name type="scientific">Thermohahella caldifontis</name>
    <dbReference type="NCBI Taxonomy" id="3142973"/>
    <lineage>
        <taxon>Bacteria</taxon>
        <taxon>Pseudomonadati</taxon>
        <taxon>Pseudomonadota</taxon>
        <taxon>Gammaproteobacteria</taxon>
        <taxon>Oceanospirillales</taxon>
        <taxon>Hahellaceae</taxon>
        <taxon>Thermohahella</taxon>
    </lineage>
</organism>
<proteinExistence type="predicted"/>
<dbReference type="AlphaFoldDB" id="A0AB39UUD0"/>
<dbReference type="EMBL" id="CP154858">
    <property type="protein sequence ID" value="XDT71903.1"/>
    <property type="molecule type" value="Genomic_DNA"/>
</dbReference>
<feature type="signal peptide" evidence="1">
    <location>
        <begin position="1"/>
        <end position="18"/>
    </location>
</feature>
<feature type="chain" id="PRO_5044307347" evidence="1">
    <location>
        <begin position="19"/>
        <end position="752"/>
    </location>
</feature>
<keyword evidence="1" id="KW-0732">Signal</keyword>
<protein>
    <submittedName>
        <fullName evidence="3">DUF6160 family protein</fullName>
    </submittedName>
</protein>